<accession>A0A8S1BNK1</accession>
<evidence type="ECO:0000259" key="1">
    <source>
        <dbReference type="Pfam" id="PF03258"/>
    </source>
</evidence>
<proteinExistence type="predicted"/>
<dbReference type="InterPro" id="IPR004941">
    <property type="entry name" value="FP_N"/>
</dbReference>
<sequence>MKVVPMVAAKLNVKDKEVQSTKLQPGTKDRPRSILVELKSKVLQQQWIDAGKEHSLTVGHILQNVPKEKAEARVYKREALTKHQNPYYTTPNLSY</sequence>
<dbReference type="Proteomes" id="UP000494106">
    <property type="component" value="Unassembled WGS sequence"/>
</dbReference>
<dbReference type="AlphaFoldDB" id="A0A8S1BNK1"/>
<dbReference type="OrthoDB" id="7371673at2759"/>
<name>A0A8S1BNK1_ARCPL</name>
<dbReference type="EMBL" id="CADEBC010000858">
    <property type="protein sequence ID" value="CAB3261308.1"/>
    <property type="molecule type" value="Genomic_DNA"/>
</dbReference>
<comment type="caution">
    <text evidence="2">The sequence shown here is derived from an EMBL/GenBank/DDBJ whole genome shotgun (WGS) entry which is preliminary data.</text>
</comment>
<feature type="domain" description="FP protein N-terminal" evidence="1">
    <location>
        <begin position="3"/>
        <end position="75"/>
    </location>
</feature>
<gene>
    <name evidence="2" type="ORF">APLA_LOCUS17769</name>
</gene>
<dbReference type="Pfam" id="PF03258">
    <property type="entry name" value="Baculo_FP"/>
    <property type="match status" value="1"/>
</dbReference>
<keyword evidence="3" id="KW-1185">Reference proteome</keyword>
<protein>
    <recommendedName>
        <fullName evidence="1">FP protein N-terminal domain-containing protein</fullName>
    </recommendedName>
</protein>
<reference evidence="2 3" key="1">
    <citation type="submission" date="2020-04" db="EMBL/GenBank/DDBJ databases">
        <authorList>
            <person name="Wallbank WR R."/>
            <person name="Pardo Diaz C."/>
            <person name="Kozak K."/>
            <person name="Martin S."/>
            <person name="Jiggins C."/>
            <person name="Moest M."/>
            <person name="Warren A I."/>
            <person name="Byers J.R.P. K."/>
            <person name="Montejo-Kovacevich G."/>
            <person name="Yen C E."/>
        </authorList>
    </citation>
    <scope>NUCLEOTIDE SEQUENCE [LARGE SCALE GENOMIC DNA]</scope>
</reference>
<evidence type="ECO:0000313" key="2">
    <source>
        <dbReference type="EMBL" id="CAB3261308.1"/>
    </source>
</evidence>
<evidence type="ECO:0000313" key="3">
    <source>
        <dbReference type="Proteomes" id="UP000494106"/>
    </source>
</evidence>
<organism evidence="2 3">
    <name type="scientific">Arctia plantaginis</name>
    <name type="common">Wood tiger moth</name>
    <name type="synonym">Phalaena plantaginis</name>
    <dbReference type="NCBI Taxonomy" id="874455"/>
    <lineage>
        <taxon>Eukaryota</taxon>
        <taxon>Metazoa</taxon>
        <taxon>Ecdysozoa</taxon>
        <taxon>Arthropoda</taxon>
        <taxon>Hexapoda</taxon>
        <taxon>Insecta</taxon>
        <taxon>Pterygota</taxon>
        <taxon>Neoptera</taxon>
        <taxon>Endopterygota</taxon>
        <taxon>Lepidoptera</taxon>
        <taxon>Glossata</taxon>
        <taxon>Ditrysia</taxon>
        <taxon>Noctuoidea</taxon>
        <taxon>Erebidae</taxon>
        <taxon>Arctiinae</taxon>
        <taxon>Arctia</taxon>
    </lineage>
</organism>